<evidence type="ECO:0000313" key="4">
    <source>
        <dbReference type="Proteomes" id="UP001281410"/>
    </source>
</evidence>
<dbReference type="Proteomes" id="UP001281410">
    <property type="component" value="Unassembled WGS sequence"/>
</dbReference>
<accession>A0AAE0AMV4</accession>
<name>A0AAE0AMV4_9ROSI</name>
<feature type="chain" id="PRO_5041907793" evidence="2">
    <location>
        <begin position="29"/>
        <end position="50"/>
    </location>
</feature>
<organism evidence="3 4">
    <name type="scientific">Dipteronia sinensis</name>
    <dbReference type="NCBI Taxonomy" id="43782"/>
    <lineage>
        <taxon>Eukaryota</taxon>
        <taxon>Viridiplantae</taxon>
        <taxon>Streptophyta</taxon>
        <taxon>Embryophyta</taxon>
        <taxon>Tracheophyta</taxon>
        <taxon>Spermatophyta</taxon>
        <taxon>Magnoliopsida</taxon>
        <taxon>eudicotyledons</taxon>
        <taxon>Gunneridae</taxon>
        <taxon>Pentapetalae</taxon>
        <taxon>rosids</taxon>
        <taxon>malvids</taxon>
        <taxon>Sapindales</taxon>
        <taxon>Sapindaceae</taxon>
        <taxon>Hippocastanoideae</taxon>
        <taxon>Acereae</taxon>
        <taxon>Dipteronia</taxon>
    </lineage>
</organism>
<dbReference type="EMBL" id="JANJYJ010000004">
    <property type="protein sequence ID" value="KAK3221036.1"/>
    <property type="molecule type" value="Genomic_DNA"/>
</dbReference>
<comment type="caution">
    <text evidence="3">The sequence shown here is derived from an EMBL/GenBank/DDBJ whole genome shotgun (WGS) entry which is preliminary data.</text>
</comment>
<feature type="signal peptide" evidence="2">
    <location>
        <begin position="1"/>
        <end position="28"/>
    </location>
</feature>
<dbReference type="AlphaFoldDB" id="A0AAE0AMV4"/>
<protein>
    <submittedName>
        <fullName evidence="3">Uncharacterized protein</fullName>
    </submittedName>
</protein>
<evidence type="ECO:0000313" key="3">
    <source>
        <dbReference type="EMBL" id="KAK3221036.1"/>
    </source>
</evidence>
<sequence>MAFKNCLIAWAIHLISVLLLITSEIVAASSGPSPGEVHGSDSTKAPGSRR</sequence>
<reference evidence="3" key="1">
    <citation type="journal article" date="2023" name="Plant J.">
        <title>Genome sequences and population genomics provide insights into the demographic history, inbreeding, and mutation load of two 'living fossil' tree species of Dipteronia.</title>
        <authorList>
            <person name="Feng Y."/>
            <person name="Comes H.P."/>
            <person name="Chen J."/>
            <person name="Zhu S."/>
            <person name="Lu R."/>
            <person name="Zhang X."/>
            <person name="Li P."/>
            <person name="Qiu J."/>
            <person name="Olsen K.M."/>
            <person name="Qiu Y."/>
        </authorList>
    </citation>
    <scope>NUCLEOTIDE SEQUENCE</scope>
    <source>
        <strain evidence="3">NBL</strain>
    </source>
</reference>
<evidence type="ECO:0000256" key="1">
    <source>
        <dbReference type="SAM" id="MobiDB-lite"/>
    </source>
</evidence>
<evidence type="ECO:0000256" key="2">
    <source>
        <dbReference type="SAM" id="SignalP"/>
    </source>
</evidence>
<keyword evidence="2" id="KW-0732">Signal</keyword>
<proteinExistence type="predicted"/>
<gene>
    <name evidence="3" type="ORF">Dsin_015006</name>
</gene>
<keyword evidence="4" id="KW-1185">Reference proteome</keyword>
<feature type="compositionally biased region" description="Polar residues" evidence="1">
    <location>
        <begin position="40"/>
        <end position="50"/>
    </location>
</feature>
<feature type="region of interest" description="Disordered" evidence="1">
    <location>
        <begin position="29"/>
        <end position="50"/>
    </location>
</feature>